<accession>A0A5K1EKY2</accession>
<feature type="compositionally biased region" description="Basic and acidic residues" evidence="1">
    <location>
        <begin position="26"/>
        <end position="35"/>
    </location>
</feature>
<evidence type="ECO:0000256" key="1">
    <source>
        <dbReference type="SAM" id="MobiDB-lite"/>
    </source>
</evidence>
<evidence type="ECO:0000259" key="2">
    <source>
        <dbReference type="Pfam" id="PF03732"/>
    </source>
</evidence>
<feature type="region of interest" description="Disordered" evidence="1">
    <location>
        <begin position="275"/>
        <end position="335"/>
    </location>
</feature>
<proteinExistence type="predicted"/>
<dbReference type="PANTHER" id="PTHR33223">
    <property type="entry name" value="CCHC-TYPE DOMAIN-CONTAINING PROTEIN"/>
    <property type="match status" value="1"/>
</dbReference>
<dbReference type="PANTHER" id="PTHR33223:SF11">
    <property type="entry name" value="ELEMENT PROTEIN, PUTATIVE-RELATED"/>
    <property type="match status" value="1"/>
</dbReference>
<dbReference type="AlphaFoldDB" id="A0A5K1EKY2"/>
<dbReference type="EMBL" id="LR721785">
    <property type="protein sequence ID" value="VVW53221.1"/>
    <property type="molecule type" value="Genomic_DNA"/>
</dbReference>
<evidence type="ECO:0000313" key="3">
    <source>
        <dbReference type="EMBL" id="VVW53221.1"/>
    </source>
</evidence>
<feature type="domain" description="Retrotransposon gag" evidence="2">
    <location>
        <begin position="152"/>
        <end position="246"/>
    </location>
</feature>
<feature type="compositionally biased region" description="Basic and acidic residues" evidence="1">
    <location>
        <begin position="306"/>
        <end position="316"/>
    </location>
</feature>
<sequence length="354" mass="40699">MEYQRRGKKRVEPSTEAQREPSPAHSDARTPHDHSTSGQQNAQASVGAQTPPRQTPPMDQQAILLTTLQTLTSLVQSMVSNQRSNASPSGDTSAPLREKATAVSYQQFMAMQPPIFSGGGSHDKAKEWIEEVERIFGLLKVLEEDKVNYGSYLLKGDAKNWWQSTSEIQFAGQLSISWKQFRDSFFNTYFPMHARDKKMQEFLDLQQNQMNLEEYIARYRHLEVYCPHLYTTDEARAGKFVRGLRDGLRSKVLTSRPRDLDEAVTMARSIEEDWARTQRDHQKKTTQHTQGGRMPVKHQHAVGKVRPYDRRDDRTFWRNRPSRSETTQGGQWPLRPHQSAPLVLVYTLGSRVIE</sequence>
<reference evidence="3" key="1">
    <citation type="submission" date="2019-09" db="EMBL/GenBank/DDBJ databases">
        <authorList>
            <person name="Zhang L."/>
        </authorList>
    </citation>
    <scope>NUCLEOTIDE SEQUENCE</scope>
</reference>
<protein>
    <recommendedName>
        <fullName evidence="2">Retrotransposon gag domain-containing protein</fullName>
    </recommendedName>
</protein>
<dbReference type="Pfam" id="PF03732">
    <property type="entry name" value="Retrotrans_gag"/>
    <property type="match status" value="1"/>
</dbReference>
<dbReference type="InterPro" id="IPR005162">
    <property type="entry name" value="Retrotrans_gag_dom"/>
</dbReference>
<gene>
    <name evidence="3" type="ORF">NYM_LOCUS24343</name>
</gene>
<organism evidence="3">
    <name type="scientific">Nymphaea colorata</name>
    <name type="common">pocket water lily</name>
    <dbReference type="NCBI Taxonomy" id="210225"/>
    <lineage>
        <taxon>Eukaryota</taxon>
        <taxon>Viridiplantae</taxon>
        <taxon>Streptophyta</taxon>
        <taxon>Embryophyta</taxon>
        <taxon>Tracheophyta</taxon>
        <taxon>Spermatophyta</taxon>
        <taxon>Magnoliopsida</taxon>
        <taxon>Nymphaeales</taxon>
        <taxon>Nymphaeaceae</taxon>
        <taxon>Nymphaea</taxon>
    </lineage>
</organism>
<feature type="compositionally biased region" description="Polar residues" evidence="1">
    <location>
        <begin position="36"/>
        <end position="52"/>
    </location>
</feature>
<name>A0A5K1EKY2_9MAGN</name>
<feature type="compositionally biased region" description="Basic and acidic residues" evidence="1">
    <location>
        <begin position="10"/>
        <end position="19"/>
    </location>
</feature>
<feature type="region of interest" description="Disordered" evidence="1">
    <location>
        <begin position="1"/>
        <end position="57"/>
    </location>
</feature>